<dbReference type="Pfam" id="PF10326">
    <property type="entry name" value="7TM_GPCR_Str"/>
    <property type="match status" value="1"/>
</dbReference>
<gene>
    <name evidence="2" type="ORF">BXYJ_LOCUS10264</name>
</gene>
<keyword evidence="1" id="KW-1133">Transmembrane helix</keyword>
<feature type="transmembrane region" description="Helical" evidence="1">
    <location>
        <begin position="77"/>
        <end position="102"/>
    </location>
</feature>
<dbReference type="PANTHER" id="PTHR45907">
    <property type="entry name" value="SERPENTINE RECEPTOR, CLASS J"/>
    <property type="match status" value="1"/>
</dbReference>
<feature type="transmembrane region" description="Helical" evidence="1">
    <location>
        <begin position="261"/>
        <end position="284"/>
    </location>
</feature>
<reference evidence="5" key="1">
    <citation type="submission" date="2016-11" db="UniProtKB">
        <authorList>
            <consortium name="WormBaseParasite"/>
        </authorList>
    </citation>
    <scope>IDENTIFICATION</scope>
</reference>
<feature type="transmembrane region" description="Helical" evidence="1">
    <location>
        <begin position="36"/>
        <end position="56"/>
    </location>
</feature>
<dbReference type="AlphaFoldDB" id="A0A1I7RMI3"/>
<dbReference type="SMR" id="A0A1I7RMI3"/>
<evidence type="ECO:0000313" key="4">
    <source>
        <dbReference type="Proteomes" id="UP000659654"/>
    </source>
</evidence>
<name>A0A1I7RMI3_BURXY</name>
<feature type="transmembrane region" description="Helical" evidence="1">
    <location>
        <begin position="152"/>
        <end position="174"/>
    </location>
</feature>
<keyword evidence="1" id="KW-0472">Membrane</keyword>
<dbReference type="PANTHER" id="PTHR45907:SF16">
    <property type="entry name" value="SERPENTINE RECEPTOR, CLASS J"/>
    <property type="match status" value="1"/>
</dbReference>
<dbReference type="InterPro" id="IPR019428">
    <property type="entry name" value="7TM_GPCR_serpentine_rcpt_Str"/>
</dbReference>
<organism evidence="3 5">
    <name type="scientific">Bursaphelenchus xylophilus</name>
    <name type="common">Pinewood nematode worm</name>
    <name type="synonym">Aphelenchoides xylophilus</name>
    <dbReference type="NCBI Taxonomy" id="6326"/>
    <lineage>
        <taxon>Eukaryota</taxon>
        <taxon>Metazoa</taxon>
        <taxon>Ecdysozoa</taxon>
        <taxon>Nematoda</taxon>
        <taxon>Chromadorea</taxon>
        <taxon>Rhabditida</taxon>
        <taxon>Tylenchina</taxon>
        <taxon>Tylenchomorpha</taxon>
        <taxon>Aphelenchoidea</taxon>
        <taxon>Aphelenchoididae</taxon>
        <taxon>Bursaphelenchus</taxon>
    </lineage>
</organism>
<sequence>METTTIAGASQTVRNASSLKRNDTMIFHTLHLVMEISFSFAAVLCSLFIIYLAVFRTKSKAVKVYSHMLIMNAAVDLSYSLCNLVAMPIFFIWDGFFILSAGNPLLKEYSWSANIVTSLQGFLIYVSVAILPIQFLYRLSVIQNKPYNSTKLASIFLIGCLYPFGHGVLCFFTFKEPTELYDSVFELDPVISSLDYIPPYRVGDCVNSKLMAVHMANCIVITVLSYLVIVVVYARTKVEFVRMEDKMSDQTKKVQKQMERVIFIQAVFPVFVNFIPSTALPIASLLNINYTFTGEFVAIMHTTPLFNSFSVVLCVPSYRRIFFGFFYRNTNTVRDSSNNPHTTHTDSEALEFA</sequence>
<keyword evidence="1" id="KW-0812">Transmembrane</keyword>
<dbReference type="InterPro" id="IPR019423">
    <property type="entry name" value="7TM_GPCR_serpentine_rcpt_Srj"/>
</dbReference>
<accession>A0A1I7RMI3</accession>
<dbReference type="OrthoDB" id="10357660at2759"/>
<feature type="transmembrane region" description="Helical" evidence="1">
    <location>
        <begin position="211"/>
        <end position="234"/>
    </location>
</feature>
<evidence type="ECO:0000313" key="2">
    <source>
        <dbReference type="EMBL" id="CAD5228077.1"/>
    </source>
</evidence>
<reference evidence="2" key="2">
    <citation type="submission" date="2020-09" db="EMBL/GenBank/DDBJ databases">
        <authorList>
            <person name="Kikuchi T."/>
        </authorList>
    </citation>
    <scope>NUCLEOTIDE SEQUENCE</scope>
    <source>
        <strain evidence="2">Ka4C1</strain>
    </source>
</reference>
<protein>
    <submittedName>
        <fullName evidence="2">(pine wood nematode) hypothetical protein</fullName>
    </submittedName>
</protein>
<dbReference type="Proteomes" id="UP000095284">
    <property type="component" value="Unplaced"/>
</dbReference>
<keyword evidence="4" id="KW-1185">Reference proteome</keyword>
<evidence type="ECO:0000313" key="5">
    <source>
        <dbReference type="WBParaSite" id="BXY_0191800.1"/>
    </source>
</evidence>
<evidence type="ECO:0000313" key="3">
    <source>
        <dbReference type="Proteomes" id="UP000095284"/>
    </source>
</evidence>
<dbReference type="Proteomes" id="UP000659654">
    <property type="component" value="Unassembled WGS sequence"/>
</dbReference>
<dbReference type="EMBL" id="CAJFCV020000004">
    <property type="protein sequence ID" value="CAG9118517.1"/>
    <property type="molecule type" value="Genomic_DNA"/>
</dbReference>
<evidence type="ECO:0000256" key="1">
    <source>
        <dbReference type="SAM" id="Phobius"/>
    </source>
</evidence>
<dbReference type="eggNOG" id="ENOG502T1PX">
    <property type="taxonomic scope" value="Eukaryota"/>
</dbReference>
<dbReference type="EMBL" id="CAJFDI010000004">
    <property type="protein sequence ID" value="CAD5228077.1"/>
    <property type="molecule type" value="Genomic_DNA"/>
</dbReference>
<proteinExistence type="predicted"/>
<dbReference type="SUPFAM" id="SSF81321">
    <property type="entry name" value="Family A G protein-coupled receptor-like"/>
    <property type="match status" value="1"/>
</dbReference>
<dbReference type="Proteomes" id="UP000582659">
    <property type="component" value="Unassembled WGS sequence"/>
</dbReference>
<feature type="transmembrane region" description="Helical" evidence="1">
    <location>
        <begin position="296"/>
        <end position="318"/>
    </location>
</feature>
<dbReference type="WBParaSite" id="BXY_0191800.1">
    <property type="protein sequence ID" value="BXY_0191800.1"/>
    <property type="gene ID" value="BXY_0191800"/>
</dbReference>